<dbReference type="AlphaFoldDB" id="A0A377JNT2"/>
<evidence type="ECO:0000256" key="1">
    <source>
        <dbReference type="SAM" id="Phobius"/>
    </source>
</evidence>
<keyword evidence="1" id="KW-0812">Transmembrane</keyword>
<keyword evidence="1" id="KW-1133">Transmembrane helix</keyword>
<dbReference type="Gene3D" id="2.30.30.40">
    <property type="entry name" value="SH3 Domains"/>
    <property type="match status" value="1"/>
</dbReference>
<gene>
    <name evidence="2" type="ORF">NCTC12221_00703</name>
</gene>
<feature type="transmembrane region" description="Helical" evidence="1">
    <location>
        <begin position="256"/>
        <end position="277"/>
    </location>
</feature>
<dbReference type="RefSeq" id="WP_115025993.1">
    <property type="nucleotide sequence ID" value="NZ_UGHZ01000001.1"/>
</dbReference>
<organism evidence="2 3">
    <name type="scientific">Helicobacter cinaedi</name>
    <dbReference type="NCBI Taxonomy" id="213"/>
    <lineage>
        <taxon>Bacteria</taxon>
        <taxon>Pseudomonadati</taxon>
        <taxon>Campylobacterota</taxon>
        <taxon>Epsilonproteobacteria</taxon>
        <taxon>Campylobacterales</taxon>
        <taxon>Helicobacteraceae</taxon>
        <taxon>Helicobacter</taxon>
    </lineage>
</organism>
<dbReference type="Proteomes" id="UP000255335">
    <property type="component" value="Unassembled WGS sequence"/>
</dbReference>
<feature type="transmembrane region" description="Helical" evidence="1">
    <location>
        <begin position="284"/>
        <end position="302"/>
    </location>
</feature>
<dbReference type="EMBL" id="UGHZ01000001">
    <property type="protein sequence ID" value="STP09264.1"/>
    <property type="molecule type" value="Genomic_DNA"/>
</dbReference>
<reference evidence="2 3" key="1">
    <citation type="submission" date="2018-06" db="EMBL/GenBank/DDBJ databases">
        <authorList>
            <consortium name="Pathogen Informatics"/>
            <person name="Doyle S."/>
        </authorList>
    </citation>
    <scope>NUCLEOTIDE SEQUENCE [LARGE SCALE GENOMIC DNA]</scope>
    <source>
        <strain evidence="2 3">NCTC12221</strain>
    </source>
</reference>
<name>A0A377JNT2_9HELI</name>
<accession>A0A377JNT2</accession>
<proteinExistence type="predicted"/>
<sequence>MGRLQNLLWALLFIFGLNFAYADTPSKIAYLNVEFPSNDTSLYVGQDIAVKYSLTLLSQAKLVGVEFLDFSQKNNVELKNKSASWQESSNGILQNTYVYKIKGKNVILPPLRVKIASADGSYEEEVVANGAKLQAVELNNNPNYANVIADSMEVVDYRVKEYDEQNNVVIFQIESRGGTLGSMKIGQYAKQGLEDSKVVDGVTYGIYYVVLDKALRSLSFDYFSLSKKQFVNITLPINLTRNSVDEGGDIKPRNTFLMFKNLLLGGLIVFVVLVWVVFKKIRKISLVVLVVLLLLLAYNIFFSATSGVAQAGANISIIPSHNSTIMEVVKTPTKVDIIGEYEEYYKIIIDSKVGWIRKEYVGKN</sequence>
<evidence type="ECO:0000313" key="2">
    <source>
        <dbReference type="EMBL" id="STP09264.1"/>
    </source>
</evidence>
<evidence type="ECO:0000313" key="3">
    <source>
        <dbReference type="Proteomes" id="UP000255335"/>
    </source>
</evidence>
<protein>
    <submittedName>
        <fullName evidence="2">Putative inner membrane protein</fullName>
    </submittedName>
</protein>
<keyword evidence="1" id="KW-0472">Membrane</keyword>